<dbReference type="GO" id="GO:0090589">
    <property type="term" value="F:protein-phosphocysteine-trehalose phosphotransferase system transporter activity"/>
    <property type="evidence" value="ECO:0007669"/>
    <property type="project" value="TreeGrafter"/>
</dbReference>
<dbReference type="Pfam" id="PF02378">
    <property type="entry name" value="PTS_EIIC"/>
    <property type="match status" value="1"/>
</dbReference>
<dbReference type="GO" id="GO:0016301">
    <property type="term" value="F:kinase activity"/>
    <property type="evidence" value="ECO:0007669"/>
    <property type="project" value="UniProtKB-KW"/>
</dbReference>
<dbReference type="GO" id="GO:0005886">
    <property type="term" value="C:plasma membrane"/>
    <property type="evidence" value="ECO:0007669"/>
    <property type="project" value="UniProtKB-SubCell"/>
</dbReference>
<accession>A0A553STF0</accession>
<evidence type="ECO:0000256" key="1">
    <source>
        <dbReference type="ARBA" id="ARBA00004651"/>
    </source>
</evidence>
<dbReference type="CDD" id="cd00212">
    <property type="entry name" value="PTS_IIB_glc"/>
    <property type="match status" value="1"/>
</dbReference>
<evidence type="ECO:0000313" key="15">
    <source>
        <dbReference type="EMBL" id="TRZ40283.1"/>
    </source>
</evidence>
<evidence type="ECO:0000256" key="9">
    <source>
        <dbReference type="ARBA" id="ARBA00022989"/>
    </source>
</evidence>
<evidence type="ECO:0000256" key="2">
    <source>
        <dbReference type="ARBA" id="ARBA00022448"/>
    </source>
</evidence>
<dbReference type="InterPro" id="IPR013013">
    <property type="entry name" value="PTS_EIIC_1"/>
</dbReference>
<evidence type="ECO:0000256" key="5">
    <source>
        <dbReference type="ARBA" id="ARBA00022679"/>
    </source>
</evidence>
<dbReference type="InterPro" id="IPR003352">
    <property type="entry name" value="PTS_EIIC"/>
</dbReference>
<keyword evidence="2" id="KW-0813">Transport</keyword>
<evidence type="ECO:0000313" key="16">
    <source>
        <dbReference type="Proteomes" id="UP000319837"/>
    </source>
</evidence>
<keyword evidence="6" id="KW-0598">Phosphotransferase system</keyword>
<keyword evidence="8" id="KW-0418">Kinase</keyword>
<dbReference type="PANTHER" id="PTHR30175">
    <property type="entry name" value="PHOSPHOTRANSFERASE SYSTEM TRANSPORT PROTEIN"/>
    <property type="match status" value="1"/>
</dbReference>
<feature type="domain" description="PTS EIIB type-1" evidence="13">
    <location>
        <begin position="6"/>
        <end position="90"/>
    </location>
</feature>
<evidence type="ECO:0000256" key="7">
    <source>
        <dbReference type="ARBA" id="ARBA00022692"/>
    </source>
</evidence>
<evidence type="ECO:0000256" key="4">
    <source>
        <dbReference type="ARBA" id="ARBA00022597"/>
    </source>
</evidence>
<dbReference type="InterPro" id="IPR036878">
    <property type="entry name" value="Glu_permease_IIB"/>
</dbReference>
<evidence type="ECO:0000259" key="13">
    <source>
        <dbReference type="PROSITE" id="PS51098"/>
    </source>
</evidence>
<feature type="transmembrane region" description="Helical" evidence="12">
    <location>
        <begin position="432"/>
        <end position="454"/>
    </location>
</feature>
<feature type="transmembrane region" description="Helical" evidence="12">
    <location>
        <begin position="312"/>
        <end position="329"/>
    </location>
</feature>
<evidence type="ECO:0000256" key="11">
    <source>
        <dbReference type="PROSITE-ProRule" id="PRU00421"/>
    </source>
</evidence>
<feature type="domain" description="PTS EIIC type-1" evidence="14">
    <location>
        <begin position="110"/>
        <end position="467"/>
    </location>
</feature>
<dbReference type="GO" id="GO:0009401">
    <property type="term" value="P:phosphoenolpyruvate-dependent sugar phosphotransferase system"/>
    <property type="evidence" value="ECO:0007669"/>
    <property type="project" value="UniProtKB-KW"/>
</dbReference>
<dbReference type="Gene3D" id="3.30.1360.60">
    <property type="entry name" value="Glucose permease domain IIB"/>
    <property type="match status" value="1"/>
</dbReference>
<comment type="subcellular location">
    <subcellularLocation>
        <location evidence="1">Cell membrane</location>
        <topology evidence="1">Multi-pass membrane protein</topology>
    </subcellularLocation>
</comment>
<feature type="active site" description="Phosphocysteine intermediate; for EIIB activity" evidence="11">
    <location>
        <position position="28"/>
    </location>
</feature>
<dbReference type="Proteomes" id="UP000319837">
    <property type="component" value="Unassembled WGS sequence"/>
</dbReference>
<sequence>MAKNYKVLAEEIINLIGGKENVENVFHCATRLRFNLKNLEKARENTEAIEKTEGVIQVIVQNSQYQIVIGPDVSKAFAEVRKIIGEDQMESTSIEESSKQDKTKSDKFFEAVSGIFTPIVPVLMASGMMGALVTILKLTGVVTETNPTYYLMNIVYEAGFYFLPFFIAFSSSRVFKANPFLSMLLAGIMLHPNVLNFADHGVKSLNFLSIAVPTIDYSRAVLPVILGVWLLSYLERLFNKFYPDIVRAFMAPLSVMLVILPIQLIVIGPLGHYIAGFLGSGVVWLGDNLGFFAVGILAFFTPLMIVTGTHSFAFPVIVATLTSIGYDQLLMPSMLAENLAMAGSAFACALIAKDKKKRSEGLSASLTAALGISEPAMYGVNLPSKYGFIGAMLGGLVGGIFAGIFKFKMFMIASSSIVGIPAMINDEGIQNLIIGLLTIVISFVASALFTWGLAKSSFDFNKIMKRRGKDYGM</sequence>
<dbReference type="InterPro" id="IPR018113">
    <property type="entry name" value="PTrfase_EIIB_Cys"/>
</dbReference>
<feature type="transmembrane region" description="Helical" evidence="12">
    <location>
        <begin position="217"/>
        <end position="234"/>
    </location>
</feature>
<organism evidence="15 16">
    <name type="scientific">Niallia circulans</name>
    <name type="common">Bacillus circulans</name>
    <dbReference type="NCBI Taxonomy" id="1397"/>
    <lineage>
        <taxon>Bacteria</taxon>
        <taxon>Bacillati</taxon>
        <taxon>Bacillota</taxon>
        <taxon>Bacilli</taxon>
        <taxon>Bacillales</taxon>
        <taxon>Bacillaceae</taxon>
        <taxon>Niallia</taxon>
    </lineage>
</organism>
<keyword evidence="4" id="KW-0762">Sugar transport</keyword>
<dbReference type="InterPro" id="IPR050558">
    <property type="entry name" value="PTS_Sugar-Specific_Components"/>
</dbReference>
<dbReference type="PROSITE" id="PS51098">
    <property type="entry name" value="PTS_EIIB_TYPE_1"/>
    <property type="match status" value="1"/>
</dbReference>
<keyword evidence="9 12" id="KW-1133">Transmembrane helix</keyword>
<feature type="transmembrane region" description="Helical" evidence="12">
    <location>
        <begin position="108"/>
        <end position="136"/>
    </location>
</feature>
<feature type="transmembrane region" description="Helical" evidence="12">
    <location>
        <begin position="335"/>
        <end position="352"/>
    </location>
</feature>
<reference evidence="16" key="1">
    <citation type="submission" date="2018-10" db="EMBL/GenBank/DDBJ databases">
        <title>FDA dAtabase for Regulatory Grade micrObial Sequences (FDA-ARGOS): Supporting development and validation of Infectious Disease Dx tests.</title>
        <authorList>
            <person name="Minogue T."/>
            <person name="Wolcott M."/>
            <person name="Wasieloski L."/>
            <person name="Aguilar W."/>
            <person name="Moore D."/>
            <person name="Tallon L."/>
            <person name="Sadzewicz L."/>
            <person name="Sengamalay N."/>
            <person name="Ott S."/>
            <person name="Godinez A."/>
            <person name="Nagaraj S."/>
            <person name="Vavikolanu K."/>
            <person name="Vyas G."/>
            <person name="Nadendla S."/>
            <person name="George J."/>
            <person name="Sichtig H."/>
        </authorList>
    </citation>
    <scope>NUCLEOTIDE SEQUENCE [LARGE SCALE GENOMIC DNA]</scope>
    <source>
        <strain evidence="16">FDAARGOS_343</strain>
    </source>
</reference>
<gene>
    <name evidence="15" type="ORF">CEQ21_04925</name>
</gene>
<dbReference type="PROSITE" id="PS01035">
    <property type="entry name" value="PTS_EIIB_TYPE_1_CYS"/>
    <property type="match status" value="1"/>
</dbReference>
<keyword evidence="3" id="KW-1003">Cell membrane</keyword>
<dbReference type="GO" id="GO:0015771">
    <property type="term" value="P:trehalose transport"/>
    <property type="evidence" value="ECO:0007669"/>
    <property type="project" value="TreeGrafter"/>
</dbReference>
<feature type="transmembrane region" description="Helical" evidence="12">
    <location>
        <begin position="246"/>
        <end position="267"/>
    </location>
</feature>
<evidence type="ECO:0000256" key="6">
    <source>
        <dbReference type="ARBA" id="ARBA00022683"/>
    </source>
</evidence>
<evidence type="ECO:0000256" key="10">
    <source>
        <dbReference type="ARBA" id="ARBA00023136"/>
    </source>
</evidence>
<keyword evidence="10 12" id="KW-0472">Membrane</keyword>
<dbReference type="GO" id="GO:0008982">
    <property type="term" value="F:protein-N(PI)-phosphohistidine-sugar phosphotransferase activity"/>
    <property type="evidence" value="ECO:0007669"/>
    <property type="project" value="InterPro"/>
</dbReference>
<name>A0A553STF0_NIACI</name>
<dbReference type="EMBL" id="RIBP01000001">
    <property type="protein sequence ID" value="TRZ40283.1"/>
    <property type="molecule type" value="Genomic_DNA"/>
</dbReference>
<evidence type="ECO:0000256" key="12">
    <source>
        <dbReference type="SAM" id="Phobius"/>
    </source>
</evidence>
<evidence type="ECO:0000259" key="14">
    <source>
        <dbReference type="PROSITE" id="PS51103"/>
    </source>
</evidence>
<protein>
    <submittedName>
        <fullName evidence="15">PTS beta-glucoside transporter subunit EIIBCA</fullName>
    </submittedName>
</protein>
<evidence type="ECO:0000256" key="8">
    <source>
        <dbReference type="ARBA" id="ARBA00022777"/>
    </source>
</evidence>
<dbReference type="RefSeq" id="WP_185763682.1">
    <property type="nucleotide sequence ID" value="NZ_RIBP01000001.1"/>
</dbReference>
<comment type="caution">
    <text evidence="15">The sequence shown here is derived from an EMBL/GenBank/DDBJ whole genome shotgun (WGS) entry which is preliminary data.</text>
</comment>
<dbReference type="PROSITE" id="PS51103">
    <property type="entry name" value="PTS_EIIC_TYPE_1"/>
    <property type="match status" value="1"/>
</dbReference>
<dbReference type="SUPFAM" id="SSF55604">
    <property type="entry name" value="Glucose permease domain IIB"/>
    <property type="match status" value="1"/>
</dbReference>
<dbReference type="AlphaFoldDB" id="A0A553STF0"/>
<feature type="transmembrane region" description="Helical" evidence="12">
    <location>
        <begin position="386"/>
        <end position="405"/>
    </location>
</feature>
<dbReference type="PANTHER" id="PTHR30175:SF1">
    <property type="entry name" value="PTS SYSTEM ARBUTIN-, CELLOBIOSE-, AND SALICIN-SPECIFIC EIIBC COMPONENT-RELATED"/>
    <property type="match status" value="1"/>
</dbReference>
<evidence type="ECO:0000256" key="3">
    <source>
        <dbReference type="ARBA" id="ARBA00022475"/>
    </source>
</evidence>
<keyword evidence="5" id="KW-0808">Transferase</keyword>
<feature type="transmembrane region" description="Helical" evidence="12">
    <location>
        <begin position="148"/>
        <end position="168"/>
    </location>
</feature>
<feature type="transmembrane region" description="Helical" evidence="12">
    <location>
        <begin position="180"/>
        <end position="197"/>
    </location>
</feature>
<dbReference type="Pfam" id="PF00367">
    <property type="entry name" value="PTS_EIIB"/>
    <property type="match status" value="1"/>
</dbReference>
<proteinExistence type="predicted"/>
<feature type="transmembrane region" description="Helical" evidence="12">
    <location>
        <begin position="273"/>
        <end position="300"/>
    </location>
</feature>
<dbReference type="InterPro" id="IPR001996">
    <property type="entry name" value="PTS_IIB_1"/>
</dbReference>
<keyword evidence="7 12" id="KW-0812">Transmembrane</keyword>